<accession>A0ABX4H5J3</accession>
<organism evidence="3 4">
    <name type="scientific">Mycoplasmopsis agassizii</name>
    <dbReference type="NCBI Taxonomy" id="33922"/>
    <lineage>
        <taxon>Bacteria</taxon>
        <taxon>Bacillati</taxon>
        <taxon>Mycoplasmatota</taxon>
        <taxon>Mycoplasmoidales</taxon>
        <taxon>Metamycoplasmataceae</taxon>
        <taxon>Mycoplasmopsis</taxon>
    </lineage>
</organism>
<keyword evidence="4" id="KW-1185">Reference proteome</keyword>
<feature type="chain" id="PRO_5046285980" evidence="2">
    <location>
        <begin position="24"/>
        <end position="879"/>
    </location>
</feature>
<feature type="region of interest" description="Disordered" evidence="1">
    <location>
        <begin position="88"/>
        <end position="122"/>
    </location>
</feature>
<comment type="caution">
    <text evidence="3">The sequence shown here is derived from an EMBL/GenBank/DDBJ whole genome shotgun (WGS) entry which is preliminary data.</text>
</comment>
<evidence type="ECO:0000313" key="3">
    <source>
        <dbReference type="EMBL" id="PAF55165.1"/>
    </source>
</evidence>
<feature type="signal peptide" evidence="2">
    <location>
        <begin position="1"/>
        <end position="23"/>
    </location>
</feature>
<dbReference type="EMBL" id="NQMN01000001">
    <property type="protein sequence ID" value="PAF55165.1"/>
    <property type="molecule type" value="Genomic_DNA"/>
</dbReference>
<evidence type="ECO:0000313" key="4">
    <source>
        <dbReference type="Proteomes" id="UP000217033"/>
    </source>
</evidence>
<feature type="compositionally biased region" description="Low complexity" evidence="1">
    <location>
        <begin position="95"/>
        <end position="108"/>
    </location>
</feature>
<feature type="compositionally biased region" description="Low complexity" evidence="1">
    <location>
        <begin position="48"/>
        <end position="61"/>
    </location>
</feature>
<reference evidence="3" key="1">
    <citation type="submission" date="2017-08" db="EMBL/GenBank/DDBJ databases">
        <authorList>
            <person name="Alvarez-Ponce D."/>
            <person name="Weitzman C.L."/>
            <person name="Tillett R.L."/>
            <person name="Sandmeier F.C."/>
            <person name="Tracy C.R."/>
        </authorList>
    </citation>
    <scope>NUCLEOTIDE SEQUENCE [LARGE SCALE GENOMIC DNA]</scope>
    <source>
        <strain evidence="3">PS6</strain>
    </source>
</reference>
<evidence type="ECO:0000256" key="1">
    <source>
        <dbReference type="SAM" id="MobiDB-lite"/>
    </source>
</evidence>
<sequence>MKLKKFIAVSSALAALGAVTAFAVACSTTTTQKSTKTDSPALPISLPVSGTNTTGTTSKTGVNKDADQNTTAKTTVTKDAPVTKTDVVATETKVETPATETNKTETTTPVSKQTGDKAATETTKVVHHKWGDDVDSEDDWSEESKQATTEFNEILSGLTEVFGSEKTIALQNFKKTAKDFIEETNKLAFSVQLERLLEATTLTTEQKTKVKDLLSKKIADKPVMKNLLPVDNEPSQAVLRLIYVYDVTGFNVDFKVTGFNVPVKETEVKDEVPTKETEVKTETTVKETEVKTETAKSAEVAAQVQTSSVAVSTNPTSKSVFKSEDRSVEVETLAPQVTLSEETKERVSTLSLPAKNRSDVRTYERFVKLEQDLLHLMGGDTKMSVWSTTSAKDYLSSISVIRHVEQTHGEKIDSLLSLVKLSEANKKAVKNLLDPKTDKFTSVVWTPSEDGKKLTITFVQNKRRNDYKLSVVVSGFNETPIVNLPLSNEVYSQKTVDLTTEEKALLDKLSTASSLNIDHKTSAVELFEKFNKADGRTAVLTILDQYASSFNERTGNPSHGLLTKVLANGQISDVKFKFDINKNNPLSLSFKFSQGDKDKVSKTFNLVLNARNNLNDLNGKLTFDLSDKFYVSDTNKEDANNLHNFLISFARYTKTDKGQISRDNDRNKQELVNLLSNVVPSELLTRIKNTSYSRFAITYPANSKDTFLITVRLNTNYNFVMAFKIKPWAYPLQNIIDIQILKEFAQNINQTDSLKRWARSAFIDWPEAKVFGPYDRFKNYFHWKATGTVKQMFNPTPENFYYQSPKTYNPWSLFTDKHVADFKLQDTSGSDMYVILGINYVDANGNKLARSEETISVRTNNALPFDDGTKPVGPDFSKK</sequence>
<evidence type="ECO:0000256" key="2">
    <source>
        <dbReference type="SAM" id="SignalP"/>
    </source>
</evidence>
<dbReference type="PROSITE" id="PS51257">
    <property type="entry name" value="PROKAR_LIPOPROTEIN"/>
    <property type="match status" value="1"/>
</dbReference>
<protein>
    <submittedName>
        <fullName evidence="3">Uncharacterized protein</fullName>
    </submittedName>
</protein>
<dbReference type="Proteomes" id="UP000217033">
    <property type="component" value="Unassembled WGS sequence"/>
</dbReference>
<gene>
    <name evidence="3" type="ORF">CJF60_00565</name>
</gene>
<feature type="region of interest" description="Disordered" evidence="1">
    <location>
        <begin position="30"/>
        <end position="74"/>
    </location>
</feature>
<keyword evidence="2" id="KW-0732">Signal</keyword>
<name>A0ABX4H5J3_9BACT</name>
<dbReference type="RefSeq" id="WP_084232117.1">
    <property type="nucleotide sequence ID" value="NZ_FWXE01000003.1"/>
</dbReference>
<proteinExistence type="predicted"/>